<evidence type="ECO:0000256" key="1">
    <source>
        <dbReference type="ARBA" id="ARBA00004236"/>
    </source>
</evidence>
<dbReference type="InterPro" id="IPR058625">
    <property type="entry name" value="MdtA-like_BSH"/>
</dbReference>
<dbReference type="InterPro" id="IPR058626">
    <property type="entry name" value="MdtA-like_b-barrel"/>
</dbReference>
<comment type="similarity">
    <text evidence="2">Belongs to the membrane fusion protein (MFP) (TC 8.A.1) family.</text>
</comment>
<dbReference type="HOGENOM" id="CLU_018816_2_0_0"/>
<dbReference type="Pfam" id="PF25876">
    <property type="entry name" value="HH_MFP_RND"/>
    <property type="match status" value="1"/>
</dbReference>
<dbReference type="AlphaFoldDB" id="E8V1K0"/>
<dbReference type="STRING" id="401053.AciPR4_0360"/>
<dbReference type="Pfam" id="PF25967">
    <property type="entry name" value="RND-MFP_C"/>
    <property type="match status" value="1"/>
</dbReference>
<dbReference type="Pfam" id="PF25917">
    <property type="entry name" value="BSH_RND"/>
    <property type="match status" value="1"/>
</dbReference>
<evidence type="ECO:0000256" key="7">
    <source>
        <dbReference type="SAM" id="MobiDB-lite"/>
    </source>
</evidence>
<evidence type="ECO:0000313" key="13">
    <source>
        <dbReference type="EMBL" id="ADV81195.1"/>
    </source>
</evidence>
<dbReference type="PANTHER" id="PTHR30469">
    <property type="entry name" value="MULTIDRUG RESISTANCE PROTEIN MDTA"/>
    <property type="match status" value="1"/>
</dbReference>
<feature type="domain" description="Multidrug resistance protein MdtA-like beta-barrel" evidence="11">
    <location>
        <begin position="303"/>
        <end position="384"/>
    </location>
</feature>
<dbReference type="NCBIfam" id="TIGR01730">
    <property type="entry name" value="RND_mfp"/>
    <property type="match status" value="1"/>
</dbReference>
<sequence>METESASYPSTSFIVRKPETYNPASSNSTGMVPTHYMQSPSESEAQTGLNAVPLLDPAHELPAHASPSSDGMPGNNPPAEHKAGGGWIRMVIVSLVILGAIAFVVWRIRSNKTAEQQQAAKSAAQADRPVPVTIDTVGLRSIPIYLTALGTVTAYNTVTLKSRVDGQITGIHFVEGQQVKQGQLLIQIDPAPYQAALAQAQGNLSRDQANAALAKSQANRYTALYNAGVVSRESEQTQQSTAGQSVGTIEGDQAAIQAAKVNLSYTRITAPISGIVGLRQVDLGNMVSASSSTGLLVITQVQPISVIFTVPEDQLPQVFDGMKGGHRLVVEAWDRSNTEKIATGTLLTVDNQIDTTTGTAKLKAVFANDDNALFPNQFVNTRLILETRNNAIVIPAAALQTGTTGNFVYVVDKQHPVQQTPTGTGKTAPAAAATPASQHQQQQAYPVQARPVKVDLTQGSQIILDSGLRPGEAVVIDGQEKLRDGSKVLPHENDTTGARSKSSAKPLGSNPNGSSKTPPQKTHPNGAAQLPNSSTHKKQQNGNGATQP</sequence>
<dbReference type="EMBL" id="CP002467">
    <property type="protein sequence ID" value="ADV81195.1"/>
    <property type="molecule type" value="Genomic_DNA"/>
</dbReference>
<evidence type="ECO:0000259" key="9">
    <source>
        <dbReference type="Pfam" id="PF25876"/>
    </source>
</evidence>
<keyword evidence="6 8" id="KW-0472">Membrane</keyword>
<keyword evidence="5" id="KW-0997">Cell inner membrane</keyword>
<evidence type="ECO:0000313" key="14">
    <source>
        <dbReference type="Proteomes" id="UP000006844"/>
    </source>
</evidence>
<feature type="region of interest" description="Disordered" evidence="7">
    <location>
        <begin position="18"/>
        <end position="46"/>
    </location>
</feature>
<feature type="compositionally biased region" description="Polar residues" evidence="7">
    <location>
        <begin position="22"/>
        <end position="46"/>
    </location>
</feature>
<dbReference type="Gene3D" id="1.10.287.470">
    <property type="entry name" value="Helix hairpin bin"/>
    <property type="match status" value="1"/>
</dbReference>
<dbReference type="GO" id="GO:1990281">
    <property type="term" value="C:efflux pump complex"/>
    <property type="evidence" value="ECO:0007669"/>
    <property type="project" value="TreeGrafter"/>
</dbReference>
<evidence type="ECO:0000256" key="2">
    <source>
        <dbReference type="ARBA" id="ARBA00009477"/>
    </source>
</evidence>
<dbReference type="InterPro" id="IPR058624">
    <property type="entry name" value="MdtA-like_HH"/>
</dbReference>
<keyword evidence="4" id="KW-1003">Cell membrane</keyword>
<evidence type="ECO:0000256" key="8">
    <source>
        <dbReference type="SAM" id="Phobius"/>
    </source>
</evidence>
<keyword evidence="8" id="KW-1133">Transmembrane helix</keyword>
<dbReference type="Gene3D" id="2.40.50.100">
    <property type="match status" value="1"/>
</dbReference>
<evidence type="ECO:0000259" key="11">
    <source>
        <dbReference type="Pfam" id="PF25944"/>
    </source>
</evidence>
<reference evidence="13 14" key="1">
    <citation type="journal article" date="2012" name="Stand. Genomic Sci.">
        <title>Complete genome sequence of Terriglobus saanensis type strain SP1PR4(T), an Acidobacteria from tundra soil.</title>
        <authorList>
            <person name="Rawat S.R."/>
            <person name="Mannisto M.K."/>
            <person name="Starovoytov V."/>
            <person name="Goodwin L."/>
            <person name="Nolan M."/>
            <person name="Hauser L."/>
            <person name="Land M."/>
            <person name="Davenport K.W."/>
            <person name="Woyke T."/>
            <person name="Haggblom M.M."/>
        </authorList>
    </citation>
    <scope>NUCLEOTIDE SEQUENCE</scope>
    <source>
        <strain evidence="14">ATCC BAA-1853 / DSM 23119 / SP1PR4</strain>
    </source>
</reference>
<dbReference type="Gene3D" id="2.40.420.20">
    <property type="match status" value="1"/>
</dbReference>
<name>E8V1K0_TERSS</name>
<protein>
    <submittedName>
        <fullName evidence="13">Efflux transporter, RND family, MFP subunit</fullName>
    </submittedName>
</protein>
<feature type="transmembrane region" description="Helical" evidence="8">
    <location>
        <begin position="87"/>
        <end position="106"/>
    </location>
</feature>
<dbReference type="SUPFAM" id="SSF111369">
    <property type="entry name" value="HlyD-like secretion proteins"/>
    <property type="match status" value="1"/>
</dbReference>
<dbReference type="Pfam" id="PF25944">
    <property type="entry name" value="Beta-barrel_RND"/>
    <property type="match status" value="1"/>
</dbReference>
<dbReference type="InterPro" id="IPR006143">
    <property type="entry name" value="RND_pump_MFP"/>
</dbReference>
<dbReference type="PANTHER" id="PTHR30469:SF12">
    <property type="entry name" value="MULTIDRUG RESISTANCE PROTEIN MDTA"/>
    <property type="match status" value="1"/>
</dbReference>
<dbReference type="eggNOG" id="COG0845">
    <property type="taxonomic scope" value="Bacteria"/>
</dbReference>
<feature type="domain" description="Multidrug resistance protein MdtA-like C-terminal permuted SH3" evidence="12">
    <location>
        <begin position="390"/>
        <end position="422"/>
    </location>
</feature>
<feature type="compositionally biased region" description="Polar residues" evidence="7">
    <location>
        <begin position="530"/>
        <end position="548"/>
    </location>
</feature>
<feature type="domain" description="Multidrug resistance protein MdtA-like alpha-helical hairpin" evidence="9">
    <location>
        <begin position="197"/>
        <end position="266"/>
    </location>
</feature>
<feature type="domain" description="Multidrug resistance protein MdtA-like barrel-sandwich hybrid" evidence="10">
    <location>
        <begin position="156"/>
        <end position="299"/>
    </location>
</feature>
<feature type="region of interest" description="Disordered" evidence="7">
    <location>
        <begin position="59"/>
        <end position="81"/>
    </location>
</feature>
<dbReference type="Gene3D" id="2.40.30.170">
    <property type="match status" value="1"/>
</dbReference>
<evidence type="ECO:0000256" key="3">
    <source>
        <dbReference type="ARBA" id="ARBA00022448"/>
    </source>
</evidence>
<dbReference type="Proteomes" id="UP000006844">
    <property type="component" value="Chromosome"/>
</dbReference>
<dbReference type="NCBIfam" id="NF008589">
    <property type="entry name" value="PRK11556.1"/>
    <property type="match status" value="1"/>
</dbReference>
<feature type="region of interest" description="Disordered" evidence="7">
    <location>
        <begin position="418"/>
        <end position="446"/>
    </location>
</feature>
<keyword evidence="8" id="KW-0812">Transmembrane</keyword>
<keyword evidence="3" id="KW-0813">Transport</keyword>
<evidence type="ECO:0000256" key="5">
    <source>
        <dbReference type="ARBA" id="ARBA00022519"/>
    </source>
</evidence>
<accession>E8V1K0</accession>
<dbReference type="KEGG" id="tsa:AciPR4_0360"/>
<feature type="compositionally biased region" description="Basic and acidic residues" evidence="7">
    <location>
        <begin position="480"/>
        <end position="494"/>
    </location>
</feature>
<dbReference type="FunFam" id="2.40.30.170:FF:000006">
    <property type="entry name" value="Multidrug resistance protein MdtA"/>
    <property type="match status" value="1"/>
</dbReference>
<proteinExistence type="inferred from homology"/>
<evidence type="ECO:0000259" key="12">
    <source>
        <dbReference type="Pfam" id="PF25967"/>
    </source>
</evidence>
<dbReference type="InterPro" id="IPR058627">
    <property type="entry name" value="MdtA-like_C"/>
</dbReference>
<evidence type="ECO:0000256" key="6">
    <source>
        <dbReference type="ARBA" id="ARBA00023136"/>
    </source>
</evidence>
<gene>
    <name evidence="13" type="ordered locus">AciPR4_0360</name>
</gene>
<comment type="subcellular location">
    <subcellularLocation>
        <location evidence="1">Cell membrane</location>
    </subcellularLocation>
</comment>
<dbReference type="GO" id="GO:0015562">
    <property type="term" value="F:efflux transmembrane transporter activity"/>
    <property type="evidence" value="ECO:0007669"/>
    <property type="project" value="TreeGrafter"/>
</dbReference>
<organism evidence="13 14">
    <name type="scientific">Terriglobus saanensis (strain ATCC BAA-1853 / DSM 23119 / SP1PR4)</name>
    <dbReference type="NCBI Taxonomy" id="401053"/>
    <lineage>
        <taxon>Bacteria</taxon>
        <taxon>Pseudomonadati</taxon>
        <taxon>Acidobacteriota</taxon>
        <taxon>Terriglobia</taxon>
        <taxon>Terriglobales</taxon>
        <taxon>Acidobacteriaceae</taxon>
        <taxon>Terriglobus</taxon>
    </lineage>
</organism>
<feature type="region of interest" description="Disordered" evidence="7">
    <location>
        <begin position="480"/>
        <end position="548"/>
    </location>
</feature>
<feature type="compositionally biased region" description="Polar residues" evidence="7">
    <location>
        <begin position="495"/>
        <end position="523"/>
    </location>
</feature>
<evidence type="ECO:0000256" key="4">
    <source>
        <dbReference type="ARBA" id="ARBA00022475"/>
    </source>
</evidence>
<keyword evidence="14" id="KW-1185">Reference proteome</keyword>
<evidence type="ECO:0000259" key="10">
    <source>
        <dbReference type="Pfam" id="PF25917"/>
    </source>
</evidence>